<evidence type="ECO:0000256" key="1">
    <source>
        <dbReference type="SAM" id="Phobius"/>
    </source>
</evidence>
<keyword evidence="1" id="KW-1133">Transmembrane helix</keyword>
<name>A0A095SGA6_9GAMM</name>
<reference evidence="2 3" key="1">
    <citation type="submission" date="2012-09" db="EMBL/GenBank/DDBJ databases">
        <title>Genome Sequence of alkane-degrading Bacterium Alcanivorax sp. 19-m-6.</title>
        <authorList>
            <person name="Lai Q."/>
            <person name="Shao Z."/>
        </authorList>
    </citation>
    <scope>NUCLEOTIDE SEQUENCE [LARGE SCALE GENOMIC DNA]</scope>
    <source>
        <strain evidence="2 3">19-m-6</strain>
    </source>
</reference>
<comment type="caution">
    <text evidence="2">The sequence shown here is derived from an EMBL/GenBank/DDBJ whole genome shotgun (WGS) entry which is preliminary data.</text>
</comment>
<feature type="non-terminal residue" evidence="2">
    <location>
        <position position="64"/>
    </location>
</feature>
<dbReference type="AlphaFoldDB" id="A0A095SGA6"/>
<protein>
    <submittedName>
        <fullName evidence="2">Uncharacterized protein</fullName>
    </submittedName>
</protein>
<dbReference type="Proteomes" id="UP000029444">
    <property type="component" value="Unassembled WGS sequence"/>
</dbReference>
<feature type="transmembrane region" description="Helical" evidence="1">
    <location>
        <begin position="26"/>
        <end position="43"/>
    </location>
</feature>
<dbReference type="STRING" id="1177154.Y5S_03242"/>
<organism evidence="2 3">
    <name type="scientific">Alcanivorax nanhaiticus</name>
    <dbReference type="NCBI Taxonomy" id="1177154"/>
    <lineage>
        <taxon>Bacteria</taxon>
        <taxon>Pseudomonadati</taxon>
        <taxon>Pseudomonadota</taxon>
        <taxon>Gammaproteobacteria</taxon>
        <taxon>Oceanospirillales</taxon>
        <taxon>Alcanivoracaceae</taxon>
        <taxon>Alcanivorax</taxon>
    </lineage>
</organism>
<evidence type="ECO:0000313" key="3">
    <source>
        <dbReference type="Proteomes" id="UP000029444"/>
    </source>
</evidence>
<proteinExistence type="predicted"/>
<accession>A0A095SGA6</accession>
<keyword evidence="1" id="KW-0812">Transmembrane</keyword>
<evidence type="ECO:0000313" key="2">
    <source>
        <dbReference type="EMBL" id="KGD63606.1"/>
    </source>
</evidence>
<sequence>MRSLQPRERLSPTPLLAKLPGSAHRLLKGLLLLFVHLGYLFLLSHASIKKAIVTTGSRESLNNS</sequence>
<gene>
    <name evidence="2" type="ORF">Y5S_03242</name>
</gene>
<keyword evidence="3" id="KW-1185">Reference proteome</keyword>
<keyword evidence="1" id="KW-0472">Membrane</keyword>
<dbReference type="EMBL" id="ARXV01000016">
    <property type="protein sequence ID" value="KGD63606.1"/>
    <property type="molecule type" value="Genomic_DNA"/>
</dbReference>